<dbReference type="KEGG" id="bze:COCCADRAFT_113666"/>
<dbReference type="HOGENOM" id="CLU_1578251_0_0_1"/>
<proteinExistence type="predicted"/>
<dbReference type="Proteomes" id="UP000053841">
    <property type="component" value="Unassembled WGS sequence"/>
</dbReference>
<dbReference type="STRING" id="930089.W6XN48"/>
<evidence type="ECO:0000313" key="1">
    <source>
        <dbReference type="EMBL" id="EUC26675.1"/>
    </source>
</evidence>
<dbReference type="EMBL" id="KI965223">
    <property type="protein sequence ID" value="EUC26675.1"/>
    <property type="molecule type" value="Genomic_DNA"/>
</dbReference>
<dbReference type="RefSeq" id="XP_007719020.1">
    <property type="nucleotide sequence ID" value="XM_007720830.1"/>
</dbReference>
<name>W6XN48_COCC2</name>
<dbReference type="GeneID" id="19144672"/>
<keyword evidence="2" id="KW-1185">Reference proteome</keyword>
<sequence>MLVHSDSGDKLIFSRDPDGPCDYCRSIEEICSVDLNKRNQRPFYYVSEEEYRLLCELCSYCFPGEELTTSNLRRLVSEQKKALSSNQADISTPNITIVERIPTHTSNPIDQNTILPRNRTKNQTEQQSILLPEIVNLRHDLGCLMVDAHGEYRKLLCDNLVGHRILSNQ</sequence>
<gene>
    <name evidence="1" type="ORF">COCCADRAFT_113666</name>
</gene>
<organism evidence="1 2">
    <name type="scientific">Cochliobolus carbonum (strain 26-R-13)</name>
    <name type="common">Maize leaf spot fungus</name>
    <name type="synonym">Bipolaris zeicola</name>
    <dbReference type="NCBI Taxonomy" id="930089"/>
    <lineage>
        <taxon>Eukaryota</taxon>
        <taxon>Fungi</taxon>
        <taxon>Dikarya</taxon>
        <taxon>Ascomycota</taxon>
        <taxon>Pezizomycotina</taxon>
        <taxon>Dothideomycetes</taxon>
        <taxon>Pleosporomycetidae</taxon>
        <taxon>Pleosporales</taxon>
        <taxon>Pleosporineae</taxon>
        <taxon>Pleosporaceae</taxon>
        <taxon>Bipolaris</taxon>
    </lineage>
</organism>
<accession>W6XN48</accession>
<dbReference type="OrthoDB" id="3931897at2759"/>
<protein>
    <submittedName>
        <fullName evidence="1">Uncharacterized protein</fullName>
    </submittedName>
</protein>
<dbReference type="AlphaFoldDB" id="W6XN48"/>
<evidence type="ECO:0000313" key="2">
    <source>
        <dbReference type="Proteomes" id="UP000053841"/>
    </source>
</evidence>
<reference evidence="1 2" key="1">
    <citation type="journal article" date="2013" name="PLoS Genet.">
        <title>Comparative genome structure, secondary metabolite, and effector coding capacity across Cochliobolus pathogens.</title>
        <authorList>
            <person name="Condon B.J."/>
            <person name="Leng Y."/>
            <person name="Wu D."/>
            <person name="Bushley K.E."/>
            <person name="Ohm R.A."/>
            <person name="Otillar R."/>
            <person name="Martin J."/>
            <person name="Schackwitz W."/>
            <person name="Grimwood J."/>
            <person name="MohdZainudin N."/>
            <person name="Xue C."/>
            <person name="Wang R."/>
            <person name="Manning V.A."/>
            <person name="Dhillon B."/>
            <person name="Tu Z.J."/>
            <person name="Steffenson B.J."/>
            <person name="Salamov A."/>
            <person name="Sun H."/>
            <person name="Lowry S."/>
            <person name="LaButti K."/>
            <person name="Han J."/>
            <person name="Copeland A."/>
            <person name="Lindquist E."/>
            <person name="Barry K."/>
            <person name="Schmutz J."/>
            <person name="Baker S.E."/>
            <person name="Ciuffetti L.M."/>
            <person name="Grigoriev I.V."/>
            <person name="Zhong S."/>
            <person name="Turgeon B.G."/>
        </authorList>
    </citation>
    <scope>NUCLEOTIDE SEQUENCE [LARGE SCALE GENOMIC DNA]</scope>
    <source>
        <strain evidence="1 2">26-R-13</strain>
    </source>
</reference>